<evidence type="ECO:0000256" key="1">
    <source>
        <dbReference type="SAM" id="MobiDB-lite"/>
    </source>
</evidence>
<dbReference type="Proteomes" id="UP000249304">
    <property type="component" value="Unassembled WGS sequence"/>
</dbReference>
<dbReference type="OrthoDB" id="4228364at2"/>
<dbReference type="InterPro" id="IPR003032">
    <property type="entry name" value="Ryanodine_rcpt"/>
</dbReference>
<dbReference type="Gene3D" id="6.20.350.10">
    <property type="match status" value="1"/>
</dbReference>
<protein>
    <recommendedName>
        <fullName evidence="2">Ryanodine receptor Ryr domain-containing protein</fullName>
    </recommendedName>
</protein>
<reference evidence="3 4" key="1">
    <citation type="submission" date="2018-01" db="EMBL/GenBank/DDBJ databases">
        <title>Draft genome sequence of Nonomuraea sp. KC333.</title>
        <authorList>
            <person name="Sahin N."/>
            <person name="Saygin H."/>
            <person name="Ay H."/>
        </authorList>
    </citation>
    <scope>NUCLEOTIDE SEQUENCE [LARGE SCALE GENOMIC DNA]</scope>
    <source>
        <strain evidence="3 4">KC333</strain>
    </source>
</reference>
<gene>
    <name evidence="3" type="ORF">C1J01_08915</name>
</gene>
<dbReference type="Pfam" id="PF02026">
    <property type="entry name" value="RyR"/>
    <property type="match status" value="1"/>
</dbReference>
<feature type="region of interest" description="Disordered" evidence="1">
    <location>
        <begin position="38"/>
        <end position="58"/>
    </location>
</feature>
<accession>A0A2W2EDQ5</accession>
<keyword evidence="4" id="KW-1185">Reference proteome</keyword>
<proteinExistence type="predicted"/>
<sequence length="111" mass="12211">MPVDWVARICHEANRAVQALTNDPAPSPAWEDAPEWQRESAVAGVETARSGATPEQLHESWRAHKEADGWTYGDVKDADAKTHPCLVPYGELPAEQRAKDAIFHAIVRAVS</sequence>
<evidence type="ECO:0000313" key="3">
    <source>
        <dbReference type="EMBL" id="PZG20641.1"/>
    </source>
</evidence>
<feature type="domain" description="Ryanodine receptor Ryr" evidence="2">
    <location>
        <begin position="55"/>
        <end position="100"/>
    </location>
</feature>
<evidence type="ECO:0000259" key="2">
    <source>
        <dbReference type="Pfam" id="PF02026"/>
    </source>
</evidence>
<organism evidence="3 4">
    <name type="scientific">Nonomuraea aridisoli</name>
    <dbReference type="NCBI Taxonomy" id="2070368"/>
    <lineage>
        <taxon>Bacteria</taxon>
        <taxon>Bacillati</taxon>
        <taxon>Actinomycetota</taxon>
        <taxon>Actinomycetes</taxon>
        <taxon>Streptosporangiales</taxon>
        <taxon>Streptosporangiaceae</taxon>
        <taxon>Nonomuraea</taxon>
    </lineage>
</organism>
<dbReference type="EMBL" id="POUD01000024">
    <property type="protein sequence ID" value="PZG20641.1"/>
    <property type="molecule type" value="Genomic_DNA"/>
</dbReference>
<comment type="caution">
    <text evidence="3">The sequence shown here is derived from an EMBL/GenBank/DDBJ whole genome shotgun (WGS) entry which is preliminary data.</text>
</comment>
<dbReference type="AlphaFoldDB" id="A0A2W2EDQ5"/>
<name>A0A2W2EDQ5_9ACTN</name>
<evidence type="ECO:0000313" key="4">
    <source>
        <dbReference type="Proteomes" id="UP000249304"/>
    </source>
</evidence>